<feature type="region of interest" description="Disordered" evidence="1">
    <location>
        <begin position="1"/>
        <end position="47"/>
    </location>
</feature>
<sequence>MRRGEERRGEERGEERRGEERRGEETMIQWGDRGLSGHPSDSQRQSDDMRLNILLLARLGRGPENATESNIVFA</sequence>
<evidence type="ECO:0000256" key="1">
    <source>
        <dbReference type="SAM" id="MobiDB-lite"/>
    </source>
</evidence>
<evidence type="ECO:0000313" key="3">
    <source>
        <dbReference type="Proteomes" id="UP000324091"/>
    </source>
</evidence>
<evidence type="ECO:0000313" key="2">
    <source>
        <dbReference type="EMBL" id="TWW56206.1"/>
    </source>
</evidence>
<gene>
    <name evidence="2" type="ORF">D4764_08G0001930</name>
</gene>
<dbReference type="AlphaFoldDB" id="A0A5C6MM27"/>
<organism evidence="2 3">
    <name type="scientific">Takifugu flavidus</name>
    <name type="common">sansaifugu</name>
    <dbReference type="NCBI Taxonomy" id="433684"/>
    <lineage>
        <taxon>Eukaryota</taxon>
        <taxon>Metazoa</taxon>
        <taxon>Chordata</taxon>
        <taxon>Craniata</taxon>
        <taxon>Vertebrata</taxon>
        <taxon>Euteleostomi</taxon>
        <taxon>Actinopterygii</taxon>
        <taxon>Neopterygii</taxon>
        <taxon>Teleostei</taxon>
        <taxon>Neoteleostei</taxon>
        <taxon>Acanthomorphata</taxon>
        <taxon>Eupercaria</taxon>
        <taxon>Tetraodontiformes</taxon>
        <taxon>Tetradontoidea</taxon>
        <taxon>Tetraodontidae</taxon>
        <taxon>Takifugu</taxon>
    </lineage>
</organism>
<dbReference type="EMBL" id="RHFK02000021">
    <property type="protein sequence ID" value="TWW56206.1"/>
    <property type="molecule type" value="Genomic_DNA"/>
</dbReference>
<feature type="compositionally biased region" description="Basic and acidic residues" evidence="1">
    <location>
        <begin position="1"/>
        <end position="25"/>
    </location>
</feature>
<accession>A0A5C6MM27</accession>
<name>A0A5C6MM27_9TELE</name>
<dbReference type="Proteomes" id="UP000324091">
    <property type="component" value="Chromosome 8"/>
</dbReference>
<proteinExistence type="predicted"/>
<comment type="caution">
    <text evidence="2">The sequence shown here is derived from an EMBL/GenBank/DDBJ whole genome shotgun (WGS) entry which is preliminary data.</text>
</comment>
<keyword evidence="3" id="KW-1185">Reference proteome</keyword>
<protein>
    <submittedName>
        <fullName evidence="2">Uncharacterized protein</fullName>
    </submittedName>
</protein>
<reference evidence="2 3" key="1">
    <citation type="submission" date="2019-04" db="EMBL/GenBank/DDBJ databases">
        <title>Chromosome genome assembly for Takifugu flavidus.</title>
        <authorList>
            <person name="Xiao S."/>
        </authorList>
    </citation>
    <scope>NUCLEOTIDE SEQUENCE [LARGE SCALE GENOMIC DNA]</scope>
    <source>
        <strain evidence="2">HTHZ2018</strain>
        <tissue evidence="2">Muscle</tissue>
    </source>
</reference>